<dbReference type="GO" id="GO:0006281">
    <property type="term" value="P:DNA repair"/>
    <property type="evidence" value="ECO:0007669"/>
    <property type="project" value="UniProtKB-KW"/>
</dbReference>
<keyword evidence="2" id="KW-0227">DNA damage</keyword>
<keyword evidence="8" id="KW-0413">Isomerase</keyword>
<keyword evidence="12" id="KW-0436">Ligase</keyword>
<evidence type="ECO:0000259" key="10">
    <source>
        <dbReference type="PROSITE" id="PS51192"/>
    </source>
</evidence>
<keyword evidence="13" id="KW-1185">Reference proteome</keyword>
<name>A0A927FUJ0_9HYPH</name>
<evidence type="ECO:0000256" key="3">
    <source>
        <dbReference type="ARBA" id="ARBA00022801"/>
    </source>
</evidence>
<dbReference type="EMBL" id="JACYFU010000002">
    <property type="protein sequence ID" value="MBD8065737.1"/>
    <property type="molecule type" value="Genomic_DNA"/>
</dbReference>
<dbReference type="SMART" id="SM00490">
    <property type="entry name" value="HELICc"/>
    <property type="match status" value="1"/>
</dbReference>
<dbReference type="Gene3D" id="3.40.50.300">
    <property type="entry name" value="P-loop containing nucleotide triphosphate hydrolases"/>
    <property type="match status" value="2"/>
</dbReference>
<evidence type="ECO:0000313" key="13">
    <source>
        <dbReference type="Proteomes" id="UP000654108"/>
    </source>
</evidence>
<dbReference type="InterPro" id="IPR052511">
    <property type="entry name" value="ATP-dep_Helicase"/>
</dbReference>
<dbReference type="GO" id="GO:0005524">
    <property type="term" value="F:ATP binding"/>
    <property type="evidence" value="ECO:0007669"/>
    <property type="project" value="UniProtKB-KW"/>
</dbReference>
<evidence type="ECO:0000256" key="5">
    <source>
        <dbReference type="ARBA" id="ARBA00022840"/>
    </source>
</evidence>
<evidence type="ECO:0000256" key="4">
    <source>
        <dbReference type="ARBA" id="ARBA00022806"/>
    </source>
</evidence>
<comment type="caution">
    <text evidence="12">The sequence shown here is derived from an EMBL/GenBank/DDBJ whole genome shotgun (WGS) entry which is preliminary data.</text>
</comment>
<feature type="domain" description="Helicase ATP-binding" evidence="10">
    <location>
        <begin position="34"/>
        <end position="212"/>
    </location>
</feature>
<evidence type="ECO:0000256" key="1">
    <source>
        <dbReference type="ARBA" id="ARBA00022741"/>
    </source>
</evidence>
<dbReference type="InterPro" id="IPR017170">
    <property type="entry name" value="Lhr-like"/>
</dbReference>
<dbReference type="Pfam" id="PF00271">
    <property type="entry name" value="Helicase_C"/>
    <property type="match status" value="1"/>
</dbReference>
<accession>A0A927FUJ0</accession>
<keyword evidence="6" id="KW-0238">DNA-binding</keyword>
<dbReference type="InterPro" id="IPR013701">
    <property type="entry name" value="Lhr-like_DEAD/DEAH_assoc"/>
</dbReference>
<keyword evidence="1" id="KW-0547">Nucleotide-binding</keyword>
<dbReference type="InterPro" id="IPR001650">
    <property type="entry name" value="Helicase_C-like"/>
</dbReference>
<evidence type="ECO:0000259" key="11">
    <source>
        <dbReference type="PROSITE" id="PS51194"/>
    </source>
</evidence>
<dbReference type="InterPro" id="IPR011545">
    <property type="entry name" value="DEAD/DEAH_box_helicase_dom"/>
</dbReference>
<dbReference type="GO" id="GO:0003677">
    <property type="term" value="F:DNA binding"/>
    <property type="evidence" value="ECO:0007669"/>
    <property type="project" value="UniProtKB-KW"/>
</dbReference>
<dbReference type="InterPro" id="IPR014001">
    <property type="entry name" value="Helicase_ATP-bd"/>
</dbReference>
<dbReference type="InterPro" id="IPR027417">
    <property type="entry name" value="P-loop_NTPase"/>
</dbReference>
<organism evidence="12 13">
    <name type="scientific">Devosia oryzisoli</name>
    <dbReference type="NCBI Taxonomy" id="2774138"/>
    <lineage>
        <taxon>Bacteria</taxon>
        <taxon>Pseudomonadati</taxon>
        <taxon>Pseudomonadota</taxon>
        <taxon>Alphaproteobacteria</taxon>
        <taxon>Hyphomicrobiales</taxon>
        <taxon>Devosiaceae</taxon>
        <taxon>Devosia</taxon>
    </lineage>
</organism>
<feature type="domain" description="Helicase C-terminal" evidence="11">
    <location>
        <begin position="248"/>
        <end position="391"/>
    </location>
</feature>
<dbReference type="Proteomes" id="UP000654108">
    <property type="component" value="Unassembled WGS sequence"/>
</dbReference>
<keyword evidence="3" id="KW-0378">Hydrolase</keyword>
<dbReference type="PROSITE" id="PS51192">
    <property type="entry name" value="HELICASE_ATP_BIND_1"/>
    <property type="match status" value="1"/>
</dbReference>
<dbReference type="NCBIfam" id="TIGR04121">
    <property type="entry name" value="DEXH_lig_assoc"/>
    <property type="match status" value="1"/>
</dbReference>
<dbReference type="Pfam" id="PF08494">
    <property type="entry name" value="DEAD_assoc"/>
    <property type="match status" value="1"/>
</dbReference>
<dbReference type="PANTHER" id="PTHR47962">
    <property type="entry name" value="ATP-DEPENDENT HELICASE LHR-RELATED-RELATED"/>
    <property type="match status" value="1"/>
</dbReference>
<dbReference type="GO" id="GO:0004386">
    <property type="term" value="F:helicase activity"/>
    <property type="evidence" value="ECO:0007669"/>
    <property type="project" value="UniProtKB-KW"/>
</dbReference>
<dbReference type="InterPro" id="IPR045628">
    <property type="entry name" value="Lhr_WH_dom"/>
</dbReference>
<dbReference type="AlphaFoldDB" id="A0A927FUJ0"/>
<evidence type="ECO:0000313" key="12">
    <source>
        <dbReference type="EMBL" id="MBD8065737.1"/>
    </source>
</evidence>
<dbReference type="Pfam" id="PF19306">
    <property type="entry name" value="WHD_Lhr"/>
    <property type="match status" value="1"/>
</dbReference>
<keyword evidence="5" id="KW-0067">ATP-binding</keyword>
<dbReference type="InterPro" id="IPR026362">
    <property type="entry name" value="DEXH_lig_assoc"/>
</dbReference>
<dbReference type="CDD" id="cd18796">
    <property type="entry name" value="SF2_C_LHR"/>
    <property type="match status" value="1"/>
</dbReference>
<dbReference type="PANTHER" id="PTHR47962:SF3">
    <property type="entry name" value="LARGE ATP-DEPENDENT HELICASE-RELATED PROTEIN"/>
    <property type="match status" value="1"/>
</dbReference>
<evidence type="ECO:0000256" key="8">
    <source>
        <dbReference type="ARBA" id="ARBA00023235"/>
    </source>
</evidence>
<reference evidence="12" key="1">
    <citation type="submission" date="2020-09" db="EMBL/GenBank/DDBJ databases">
        <title>Genome seq and assembly of Devosia sp.</title>
        <authorList>
            <person name="Chhetri G."/>
        </authorList>
    </citation>
    <scope>NUCLEOTIDE SEQUENCE</scope>
    <source>
        <strain evidence="12">PTR5</strain>
    </source>
</reference>
<evidence type="ECO:0000256" key="2">
    <source>
        <dbReference type="ARBA" id="ARBA00022763"/>
    </source>
</evidence>
<evidence type="ECO:0000256" key="7">
    <source>
        <dbReference type="ARBA" id="ARBA00023204"/>
    </source>
</evidence>
<dbReference type="SMART" id="SM00487">
    <property type="entry name" value="DEXDc"/>
    <property type="match status" value="1"/>
</dbReference>
<sequence>MRGILAEGGRLPTIITEWFAARGWAPRQHQLDVLRSYEAGANQLLIAPTGAGKTLAGFLPTLSDLVDGKFEGLHTLYISPLKALAVDVQRNLSAPIAEMRLPIRVEARTGDTSAAKRARQRTRPPQVLLTTPEQLALLISHPKAELMFGALQRVVLDELHALVTSKRGELLSLGLARLAALSPRLQITALSATVARPDLLRDWIAQPLPDRETELLHMKGGAPPELAILETEERLPWAGHSAAYARAELYDIIKRHKTTLLFVNTRSQAEMLFQGLWDMNDDMLPIALHHGSLSVEQRRKVEAAMADGRLKAVVCTSTLDLGIDWGDVDLVVQVGAPKGSSRMLQRIGRANHRLDEPSRALLVPSNRFEVLECEAAVEAVSEGHQDSENPHVGGYDVLAQHILGMACAEPFLADDLFAEISHAWPYRDLPRPQFDRILDFVATGGYALRAYERYARLRQTDDGRWRIANPQVAQQYRLNIGTIIEEPMLRVRLVRSRSEKKGRTTGPIGAGGRVLGEMEESFFGTLTLGDTFIFGGEVVAFEGIKDNEAFVSRAYAKDPKIPSYMGGKFPLSTYLAERVRRIMDSPGEWNKMPDQVSDWLRLQQQVSVVPRRDSLLVETFPRGTQHFMVCYPFEGRLAHQTLGMLLTRRLERMRARPLGFVASEYSLGIWGLGDLSALIRTGRLSLDELFAEDMLGDDLEDWLDESALMKRTFRNCAIIAGLIERRHPGKEKTGRQITMSSDIIYDVLYQHEPDHILIQATRHDAARGLLDIERLGQMLARIRSHIVHRPLTQISPLAVPVMLDIGREPIFGEGRESAMADAADELIREAMAGR</sequence>
<dbReference type="RefSeq" id="WP_191774868.1">
    <property type="nucleotide sequence ID" value="NZ_JACYFU010000002.1"/>
</dbReference>
<dbReference type="GO" id="GO:0016874">
    <property type="term" value="F:ligase activity"/>
    <property type="evidence" value="ECO:0007669"/>
    <property type="project" value="UniProtKB-KW"/>
</dbReference>
<evidence type="ECO:0000256" key="6">
    <source>
        <dbReference type="ARBA" id="ARBA00023125"/>
    </source>
</evidence>
<evidence type="ECO:0000256" key="9">
    <source>
        <dbReference type="ARBA" id="ARBA00093467"/>
    </source>
</evidence>
<keyword evidence="4" id="KW-0347">Helicase</keyword>
<dbReference type="Pfam" id="PF00270">
    <property type="entry name" value="DEAD"/>
    <property type="match status" value="1"/>
</dbReference>
<gene>
    <name evidence="12" type="ORF">IC608_09640</name>
</gene>
<proteinExistence type="inferred from homology"/>
<dbReference type="SUPFAM" id="SSF52540">
    <property type="entry name" value="P-loop containing nucleoside triphosphate hydrolases"/>
    <property type="match status" value="1"/>
</dbReference>
<protein>
    <submittedName>
        <fullName evidence="12">Ligase-associated DNA damage response DEXH box helicase</fullName>
    </submittedName>
</protein>
<dbReference type="GO" id="GO:0016887">
    <property type="term" value="F:ATP hydrolysis activity"/>
    <property type="evidence" value="ECO:0007669"/>
    <property type="project" value="TreeGrafter"/>
</dbReference>
<comment type="similarity">
    <text evidence="9">Belongs to the Lhr helicase family. Lhr-Core subfamily.</text>
</comment>
<dbReference type="PROSITE" id="PS51194">
    <property type="entry name" value="HELICASE_CTER"/>
    <property type="match status" value="1"/>
</dbReference>
<keyword evidence="7" id="KW-0234">DNA repair</keyword>
<dbReference type="PIRSF" id="PIRSF037307">
    <property type="entry name" value="Lhr-like_helic_prd"/>
    <property type="match status" value="1"/>
</dbReference>